<keyword evidence="2" id="KW-0732">Signal</keyword>
<reference evidence="3 4" key="1">
    <citation type="submission" date="2019-01" db="EMBL/GenBank/DDBJ databases">
        <authorList>
            <person name="Chen W.-M."/>
        </authorList>
    </citation>
    <scope>NUCLEOTIDE SEQUENCE [LARGE SCALE GENOMIC DNA]</scope>
    <source>
        <strain evidence="3 4">ICH-3</strain>
    </source>
</reference>
<evidence type="ECO:0000256" key="1">
    <source>
        <dbReference type="SAM" id="Phobius"/>
    </source>
</evidence>
<dbReference type="Proteomes" id="UP000288178">
    <property type="component" value="Unassembled WGS sequence"/>
</dbReference>
<protein>
    <submittedName>
        <fullName evidence="3">Uncharacterized protein</fullName>
    </submittedName>
</protein>
<evidence type="ECO:0000313" key="3">
    <source>
        <dbReference type="EMBL" id="RVT50067.1"/>
    </source>
</evidence>
<dbReference type="AlphaFoldDB" id="A0A3S2TLE0"/>
<feature type="signal peptide" evidence="2">
    <location>
        <begin position="1"/>
        <end position="26"/>
    </location>
</feature>
<keyword evidence="1" id="KW-1133">Transmembrane helix</keyword>
<evidence type="ECO:0000313" key="4">
    <source>
        <dbReference type="Proteomes" id="UP000288178"/>
    </source>
</evidence>
<keyword evidence="1" id="KW-0472">Membrane</keyword>
<dbReference type="EMBL" id="SACT01000006">
    <property type="protein sequence ID" value="RVT50067.1"/>
    <property type="molecule type" value="Genomic_DNA"/>
</dbReference>
<name>A0A3S2TLE0_9BURK</name>
<proteinExistence type="predicted"/>
<accession>A0A3S2TLE0</accession>
<organism evidence="3 4">
    <name type="scientific">Rubrivivax albus</name>
    <dbReference type="NCBI Taxonomy" id="2499835"/>
    <lineage>
        <taxon>Bacteria</taxon>
        <taxon>Pseudomonadati</taxon>
        <taxon>Pseudomonadota</taxon>
        <taxon>Betaproteobacteria</taxon>
        <taxon>Burkholderiales</taxon>
        <taxon>Sphaerotilaceae</taxon>
        <taxon>Rubrivivax</taxon>
    </lineage>
</organism>
<gene>
    <name evidence="3" type="ORF">ENE75_17270</name>
</gene>
<feature type="transmembrane region" description="Helical" evidence="1">
    <location>
        <begin position="82"/>
        <end position="109"/>
    </location>
</feature>
<sequence length="135" mass="13573">MRRPASRHLVALGLALVLVQPTGAWAHGGSELSTLSALPVALSVAVPAGLLVSGAAFTVIAVQGASDASVWVLERASDGARFSLHLSAGASAVVGGTVVVSAVAAGWVLSAAGEALCFIPNELGRALLHDERLTW</sequence>
<feature type="transmembrane region" description="Helical" evidence="1">
    <location>
        <begin position="36"/>
        <end position="62"/>
    </location>
</feature>
<dbReference type="RefSeq" id="WP_128199577.1">
    <property type="nucleotide sequence ID" value="NZ_SACT01000006.1"/>
</dbReference>
<dbReference type="OrthoDB" id="5986644at2"/>
<evidence type="ECO:0000256" key="2">
    <source>
        <dbReference type="SAM" id="SignalP"/>
    </source>
</evidence>
<keyword evidence="4" id="KW-1185">Reference proteome</keyword>
<feature type="chain" id="PRO_5018580123" evidence="2">
    <location>
        <begin position="27"/>
        <end position="135"/>
    </location>
</feature>
<comment type="caution">
    <text evidence="3">The sequence shown here is derived from an EMBL/GenBank/DDBJ whole genome shotgun (WGS) entry which is preliminary data.</text>
</comment>
<keyword evidence="1" id="KW-0812">Transmembrane</keyword>